<dbReference type="PANTHER" id="PTHR33630">
    <property type="entry name" value="CUTINASE RV1984C-RELATED-RELATED"/>
    <property type="match status" value="1"/>
</dbReference>
<keyword evidence="4" id="KW-1015">Disulfide bond</keyword>
<reference evidence="5 6" key="1">
    <citation type="submission" date="2018-09" db="EMBL/GenBank/DDBJ databases">
        <title>YIM PH21274 draft genome.</title>
        <authorList>
            <person name="Miao C."/>
        </authorList>
    </citation>
    <scope>NUCLEOTIDE SEQUENCE [LARGE SCALE GENOMIC DNA]</scope>
    <source>
        <strain evidence="5 6">YIM PH 21724</strain>
    </source>
</reference>
<sequence>MRDRSIGKWRAARAFTVLIFVAAVGAATGICGRAAADSCAAVELVVARGTTEPGWLGAEVGDPLYAALRQELPTDTTAYPVRYPADLLDSSSVQDGTRDMVAHLVGQAAMCPRQRFVLAGYSQGAVVTHGVLGTGVIAQLPAIAALPAALAPRIAAVLLFGDPMRAIAQDLPQLYRQRTADYCAGGDPVCGGGLYPTSHTDYGEFIWAAAGFAASRI</sequence>
<dbReference type="InterPro" id="IPR000675">
    <property type="entry name" value="Cutinase/axe"/>
</dbReference>
<evidence type="ECO:0000313" key="5">
    <source>
        <dbReference type="EMBL" id="RJO73809.1"/>
    </source>
</evidence>
<evidence type="ECO:0000256" key="3">
    <source>
        <dbReference type="ARBA" id="ARBA00022801"/>
    </source>
</evidence>
<evidence type="ECO:0000313" key="6">
    <source>
        <dbReference type="Proteomes" id="UP000266677"/>
    </source>
</evidence>
<evidence type="ECO:0000256" key="2">
    <source>
        <dbReference type="ARBA" id="ARBA00022487"/>
    </source>
</evidence>
<dbReference type="Proteomes" id="UP000266677">
    <property type="component" value="Unassembled WGS sequence"/>
</dbReference>
<accession>A0A3A4KH59</accession>
<dbReference type="Pfam" id="PF01083">
    <property type="entry name" value="Cutinase"/>
    <property type="match status" value="1"/>
</dbReference>
<dbReference type="InterPro" id="IPR029058">
    <property type="entry name" value="AB_hydrolase_fold"/>
</dbReference>
<dbReference type="Gene3D" id="3.40.50.1820">
    <property type="entry name" value="alpha/beta hydrolase"/>
    <property type="match status" value="1"/>
</dbReference>
<protein>
    <submittedName>
        <fullName evidence="5">Cutinase family protein</fullName>
    </submittedName>
</protein>
<dbReference type="GO" id="GO:0052689">
    <property type="term" value="F:carboxylic ester hydrolase activity"/>
    <property type="evidence" value="ECO:0007669"/>
    <property type="project" value="UniProtKB-KW"/>
</dbReference>
<dbReference type="AlphaFoldDB" id="A0A3A4KH59"/>
<keyword evidence="3" id="KW-0378">Hydrolase</keyword>
<dbReference type="RefSeq" id="WP_120042882.1">
    <property type="nucleotide sequence ID" value="NZ_QZFU01000023.1"/>
</dbReference>
<name>A0A3A4KH59_9NOCA</name>
<keyword evidence="2" id="KW-0719">Serine esterase</keyword>
<evidence type="ECO:0000256" key="4">
    <source>
        <dbReference type="ARBA" id="ARBA00023157"/>
    </source>
</evidence>
<keyword evidence="6" id="KW-1185">Reference proteome</keyword>
<dbReference type="OrthoDB" id="3690529at2"/>
<dbReference type="EMBL" id="QZFU01000023">
    <property type="protein sequence ID" value="RJO73809.1"/>
    <property type="molecule type" value="Genomic_DNA"/>
</dbReference>
<dbReference type="SMART" id="SM01110">
    <property type="entry name" value="Cutinase"/>
    <property type="match status" value="1"/>
</dbReference>
<dbReference type="PANTHER" id="PTHR33630:SF9">
    <property type="entry name" value="CUTINASE 4"/>
    <property type="match status" value="1"/>
</dbReference>
<organism evidence="5 6">
    <name type="scientific">Nocardia panacis</name>
    <dbReference type="NCBI Taxonomy" id="2340916"/>
    <lineage>
        <taxon>Bacteria</taxon>
        <taxon>Bacillati</taxon>
        <taxon>Actinomycetota</taxon>
        <taxon>Actinomycetes</taxon>
        <taxon>Mycobacteriales</taxon>
        <taxon>Nocardiaceae</taxon>
        <taxon>Nocardia</taxon>
    </lineage>
</organism>
<comment type="caution">
    <text evidence="5">The sequence shown here is derived from an EMBL/GenBank/DDBJ whole genome shotgun (WGS) entry which is preliminary data.</text>
</comment>
<gene>
    <name evidence="5" type="ORF">D5S18_20125</name>
</gene>
<comment type="similarity">
    <text evidence="1">Belongs to the cutinase family.</text>
</comment>
<dbReference type="SUPFAM" id="SSF53474">
    <property type="entry name" value="alpha/beta-Hydrolases"/>
    <property type="match status" value="1"/>
</dbReference>
<evidence type="ECO:0000256" key="1">
    <source>
        <dbReference type="ARBA" id="ARBA00007534"/>
    </source>
</evidence>
<proteinExistence type="inferred from homology"/>